<dbReference type="AlphaFoldDB" id="A0A229P0F9"/>
<keyword evidence="2" id="KW-1185">Reference proteome</keyword>
<gene>
    <name evidence="1" type="ORF">CGZ75_01025</name>
</gene>
<dbReference type="EMBL" id="NMUQ01000001">
    <property type="protein sequence ID" value="OXM15359.1"/>
    <property type="molecule type" value="Genomic_DNA"/>
</dbReference>
<organism evidence="1 2">
    <name type="scientific">Paenibacillus herberti</name>
    <dbReference type="NCBI Taxonomy" id="1619309"/>
    <lineage>
        <taxon>Bacteria</taxon>
        <taxon>Bacillati</taxon>
        <taxon>Bacillota</taxon>
        <taxon>Bacilli</taxon>
        <taxon>Bacillales</taxon>
        <taxon>Paenibacillaceae</taxon>
        <taxon>Paenibacillus</taxon>
    </lineage>
</organism>
<evidence type="ECO:0000313" key="1">
    <source>
        <dbReference type="EMBL" id="OXM15359.1"/>
    </source>
</evidence>
<proteinExistence type="predicted"/>
<name>A0A229P0F9_9BACL</name>
<dbReference type="Proteomes" id="UP000215145">
    <property type="component" value="Unassembled WGS sequence"/>
</dbReference>
<reference evidence="1 2" key="1">
    <citation type="submission" date="2017-07" db="EMBL/GenBank/DDBJ databases">
        <title>Paenibacillus herberti R33 genome sequencing and assembly.</title>
        <authorList>
            <person name="Su W."/>
        </authorList>
    </citation>
    <scope>NUCLEOTIDE SEQUENCE [LARGE SCALE GENOMIC DNA]</scope>
    <source>
        <strain evidence="1 2">R33</strain>
    </source>
</reference>
<accession>A0A229P0F9</accession>
<sequence>MIKWLIKYCQYRKKGIEVISTSVLYNENAQSSRQPMMGSKEESAGQRPLLHSLTVGGALHLN</sequence>
<comment type="caution">
    <text evidence="1">The sequence shown here is derived from an EMBL/GenBank/DDBJ whole genome shotgun (WGS) entry which is preliminary data.</text>
</comment>
<evidence type="ECO:0000313" key="2">
    <source>
        <dbReference type="Proteomes" id="UP000215145"/>
    </source>
</evidence>
<protein>
    <submittedName>
        <fullName evidence="1">Uncharacterized protein</fullName>
    </submittedName>
</protein>